<dbReference type="OrthoDB" id="7629477at2"/>
<organism evidence="2 3">
    <name type="scientific">Loktanella fryxellensis</name>
    <dbReference type="NCBI Taxonomy" id="245187"/>
    <lineage>
        <taxon>Bacteria</taxon>
        <taxon>Pseudomonadati</taxon>
        <taxon>Pseudomonadota</taxon>
        <taxon>Alphaproteobacteria</taxon>
        <taxon>Rhodobacterales</taxon>
        <taxon>Roseobacteraceae</taxon>
        <taxon>Loktanella</taxon>
    </lineage>
</organism>
<keyword evidence="3" id="KW-1185">Reference proteome</keyword>
<name>A0A1H8B3M2_9RHOB</name>
<dbReference type="RefSeq" id="WP_089899552.1">
    <property type="nucleotide sequence ID" value="NZ_FOCI01000004.1"/>
</dbReference>
<dbReference type="AlphaFoldDB" id="A0A1H8B3M2"/>
<keyword evidence="1" id="KW-1133">Transmembrane helix</keyword>
<evidence type="ECO:0000313" key="3">
    <source>
        <dbReference type="Proteomes" id="UP000199585"/>
    </source>
</evidence>
<accession>A0A1H8B3M2</accession>
<evidence type="ECO:0000256" key="1">
    <source>
        <dbReference type="SAM" id="Phobius"/>
    </source>
</evidence>
<reference evidence="2 3" key="1">
    <citation type="submission" date="2016-10" db="EMBL/GenBank/DDBJ databases">
        <authorList>
            <person name="de Groot N.N."/>
        </authorList>
    </citation>
    <scope>NUCLEOTIDE SEQUENCE [LARGE SCALE GENOMIC DNA]</scope>
    <source>
        <strain evidence="2 3">DSM 16213</strain>
    </source>
</reference>
<feature type="transmembrane region" description="Helical" evidence="1">
    <location>
        <begin position="12"/>
        <end position="30"/>
    </location>
</feature>
<evidence type="ECO:0000313" key="2">
    <source>
        <dbReference type="EMBL" id="SEM76688.1"/>
    </source>
</evidence>
<dbReference type="STRING" id="245187.SAMN04488003_104124"/>
<feature type="transmembrane region" description="Helical" evidence="1">
    <location>
        <begin position="109"/>
        <end position="131"/>
    </location>
</feature>
<protein>
    <submittedName>
        <fullName evidence="2">Rod shape-determining protein MreD</fullName>
    </submittedName>
</protein>
<proteinExistence type="predicted"/>
<keyword evidence="1" id="KW-0472">Membrane</keyword>
<dbReference type="EMBL" id="FOCI01000004">
    <property type="protein sequence ID" value="SEM76688.1"/>
    <property type="molecule type" value="Genomic_DNA"/>
</dbReference>
<feature type="transmembrane region" description="Helical" evidence="1">
    <location>
        <begin position="58"/>
        <end position="75"/>
    </location>
</feature>
<feature type="transmembrane region" description="Helical" evidence="1">
    <location>
        <begin position="36"/>
        <end position="53"/>
    </location>
</feature>
<keyword evidence="1" id="KW-0812">Transmembrane</keyword>
<gene>
    <name evidence="2" type="ORF">SAMN04488003_104124</name>
</gene>
<feature type="transmembrane region" description="Helical" evidence="1">
    <location>
        <begin position="137"/>
        <end position="162"/>
    </location>
</feature>
<dbReference type="Proteomes" id="UP000199585">
    <property type="component" value="Unassembled WGS sequence"/>
</dbReference>
<sequence>MADNPAARVWTGRAVYLALAAAVIFVQLLPIDTAPARWAAPDLLLALTLAFVVRRPEYVPFGVVIGVFFLTDLLFQRPPGLWAALVLLLTEALRSRSRGLRNVSYALEWGSVAVGIVVVTLANRLALLITMMPQAPLALSLIQMAMTIAVYPLVVAVAHLFFGLDRPAPGQVDSLGHRL</sequence>